<dbReference type="GO" id="GO:0042301">
    <property type="term" value="F:phosphate ion binding"/>
    <property type="evidence" value="ECO:0007669"/>
    <property type="project" value="InterPro"/>
</dbReference>
<accession>A0A1H3KGW1</accession>
<dbReference type="InterPro" id="IPR050811">
    <property type="entry name" value="Phosphate_ABC_transporter"/>
</dbReference>
<evidence type="ECO:0000256" key="3">
    <source>
        <dbReference type="SAM" id="MobiDB-lite"/>
    </source>
</evidence>
<dbReference type="EMBL" id="FNPB01000019">
    <property type="protein sequence ID" value="SDY50834.1"/>
    <property type="molecule type" value="Genomic_DNA"/>
</dbReference>
<dbReference type="InterPro" id="IPR006311">
    <property type="entry name" value="TAT_signal"/>
</dbReference>
<organism evidence="5 6">
    <name type="scientific">Halobellus clavatus</name>
    <dbReference type="NCBI Taxonomy" id="660517"/>
    <lineage>
        <taxon>Archaea</taxon>
        <taxon>Methanobacteriati</taxon>
        <taxon>Methanobacteriota</taxon>
        <taxon>Stenosarchaea group</taxon>
        <taxon>Halobacteria</taxon>
        <taxon>Halobacteriales</taxon>
        <taxon>Haloferacaceae</taxon>
        <taxon>Halobellus</taxon>
    </lineage>
</organism>
<sequence>MTRDSNQTRRFSRRKFIAASGGLGVAGLAGCTQSNTGGGSTAESTDGSYGGSGDSTDDGSDGGSGSLSGDINIAGSSTVFPLATAMAERFQSQHEGVDVSLQSTGSGGGFANYFCSGQTDFNNASRPIQPEEEDQCANNDIEPVEVKVATDALTVIVNNDNDWIGEGLTVEQLRELWSAESQPETWADVNADWPDEPLELYGPSEASGTFDYFIEAILGEEGPSHRQDYSPTEQDRTIIQGVNGSEYAMGYLGFAYYSENQDTVQAVPVENDEGNYVEPSLDTALSGEYNPLSRPLFTYPKVSALQEDHIAEFARFWLENSTDRAIVADEVGYVPLSDEEQSTMLSRLEEAAGSN</sequence>
<name>A0A1H3KGW1_9EURY</name>
<dbReference type="RefSeq" id="WP_089769628.1">
    <property type="nucleotide sequence ID" value="NZ_FNPB01000019.1"/>
</dbReference>
<reference evidence="6" key="1">
    <citation type="submission" date="2016-10" db="EMBL/GenBank/DDBJ databases">
        <authorList>
            <person name="Varghese N."/>
            <person name="Submissions S."/>
        </authorList>
    </citation>
    <scope>NUCLEOTIDE SEQUENCE [LARGE SCALE GENOMIC DNA]</scope>
    <source>
        <strain evidence="6">CGMCC 1.10118</strain>
    </source>
</reference>
<feature type="region of interest" description="Disordered" evidence="3">
    <location>
        <begin position="30"/>
        <end position="70"/>
    </location>
</feature>
<protein>
    <submittedName>
        <fullName evidence="5">Phosphate transport system substrate-binding protein</fullName>
    </submittedName>
</protein>
<dbReference type="AlphaFoldDB" id="A0A1H3KGW1"/>
<keyword evidence="6" id="KW-1185">Reference proteome</keyword>
<dbReference type="STRING" id="660517.SAMN04487946_11927"/>
<dbReference type="PROSITE" id="PS51257">
    <property type="entry name" value="PROKAR_LIPOPROTEIN"/>
    <property type="match status" value="1"/>
</dbReference>
<dbReference type="NCBIfam" id="TIGR02136">
    <property type="entry name" value="ptsS_2"/>
    <property type="match status" value="1"/>
</dbReference>
<feature type="domain" description="PBP" evidence="4">
    <location>
        <begin position="65"/>
        <end position="318"/>
    </location>
</feature>
<dbReference type="Proteomes" id="UP000199170">
    <property type="component" value="Unassembled WGS sequence"/>
</dbReference>
<keyword evidence="2" id="KW-0732">Signal</keyword>
<dbReference type="Pfam" id="PF12849">
    <property type="entry name" value="PBP_like_2"/>
    <property type="match status" value="1"/>
</dbReference>
<evidence type="ECO:0000259" key="4">
    <source>
        <dbReference type="Pfam" id="PF12849"/>
    </source>
</evidence>
<dbReference type="CDD" id="cd13654">
    <property type="entry name" value="PBP2_phosphate_like_2"/>
    <property type="match status" value="1"/>
</dbReference>
<keyword evidence="1" id="KW-0813">Transport</keyword>
<proteinExistence type="predicted"/>
<evidence type="ECO:0000313" key="5">
    <source>
        <dbReference type="EMBL" id="SDY50834.1"/>
    </source>
</evidence>
<dbReference type="PANTHER" id="PTHR30570">
    <property type="entry name" value="PERIPLASMIC PHOSPHATE BINDING COMPONENT OF PHOSPHATE ABC TRANSPORTER"/>
    <property type="match status" value="1"/>
</dbReference>
<dbReference type="InterPro" id="IPR024370">
    <property type="entry name" value="PBP_domain"/>
</dbReference>
<dbReference type="PANTHER" id="PTHR30570:SF1">
    <property type="entry name" value="PHOSPHATE-BINDING PROTEIN PSTS"/>
    <property type="match status" value="1"/>
</dbReference>
<dbReference type="PROSITE" id="PS51318">
    <property type="entry name" value="TAT"/>
    <property type="match status" value="1"/>
</dbReference>
<dbReference type="OrthoDB" id="53390at2157"/>
<evidence type="ECO:0000313" key="6">
    <source>
        <dbReference type="Proteomes" id="UP000199170"/>
    </source>
</evidence>
<dbReference type="SUPFAM" id="SSF53850">
    <property type="entry name" value="Periplasmic binding protein-like II"/>
    <property type="match status" value="1"/>
</dbReference>
<evidence type="ECO:0000256" key="1">
    <source>
        <dbReference type="ARBA" id="ARBA00022448"/>
    </source>
</evidence>
<dbReference type="Gene3D" id="3.40.190.10">
    <property type="entry name" value="Periplasmic binding protein-like II"/>
    <property type="match status" value="2"/>
</dbReference>
<evidence type="ECO:0000256" key="2">
    <source>
        <dbReference type="ARBA" id="ARBA00022729"/>
    </source>
</evidence>
<dbReference type="InterPro" id="IPR011862">
    <property type="entry name" value="Phos-bd"/>
</dbReference>
<gene>
    <name evidence="5" type="ORF">SAMN04487946_11927</name>
</gene>